<dbReference type="AlphaFoldDB" id="S3BZC7"/>
<dbReference type="Proteomes" id="UP000014400">
    <property type="component" value="Unassembled WGS sequence"/>
</dbReference>
<comment type="similarity">
    <text evidence="2">Belongs to the metallo-dependent hydrolases superfamily. Adenosine and AMP deaminases family.</text>
</comment>
<dbReference type="eggNOG" id="COG1816">
    <property type="taxonomic scope" value="Bacteria"/>
</dbReference>
<dbReference type="GO" id="GO:0046872">
    <property type="term" value="F:metal ion binding"/>
    <property type="evidence" value="ECO:0007669"/>
    <property type="project" value="UniProtKB-KW"/>
</dbReference>
<comment type="cofactor">
    <cofactor evidence="1">
        <name>Zn(2+)</name>
        <dbReference type="ChEBI" id="CHEBI:29105"/>
    </cofactor>
</comment>
<evidence type="ECO:0000259" key="6">
    <source>
        <dbReference type="Pfam" id="PF00962"/>
    </source>
</evidence>
<sequence>MRSTNPGFVPDSPFTRELTAKQLAFFSAFPKAELHCHLLGTTSRETFIDLVRDSDAPISMAEIEGFYTRGEKPVGVLRIFRALESSILKKPEYLKRITLEHLERTAAQGVRYIELFWNWTGLKHFMTYAEGQDAIVAGLIEGEEKYGIVGRLVPSIDREALPEDAVELVREMTAHRSPWVIGLGIDYRETLHEPENFWKAYRLARDAGFKLTAHAGEFGEHWRNVETAMDLLECERIDHGYTITDNPELAERAADRGIPFAVVPTNSYYLRTFTDEEWAVKHPIRRMVELGLKVFPNSDDPTMHHISISESWLLMMNWLGFSLADLRGFLANSIDAAWVDDETKIVWRQLWLPEFDRLAREAFGADCLPAA</sequence>
<gene>
    <name evidence="7" type="ORF">HMPREF1476_01096</name>
</gene>
<dbReference type="InterPro" id="IPR006330">
    <property type="entry name" value="Ado/ade_deaminase"/>
</dbReference>
<accession>S3BZC7</accession>
<comment type="caution">
    <text evidence="7">The sequence shown here is derived from an EMBL/GenBank/DDBJ whole genome shotgun (WGS) entry which is preliminary data.</text>
</comment>
<protein>
    <submittedName>
        <fullName evidence="7">Adenosine deaminase</fullName>
    </submittedName>
</protein>
<evidence type="ECO:0000256" key="2">
    <source>
        <dbReference type="ARBA" id="ARBA00006676"/>
    </source>
</evidence>
<feature type="domain" description="Adenosine deaminase" evidence="6">
    <location>
        <begin position="30"/>
        <end position="344"/>
    </location>
</feature>
<dbReference type="GO" id="GO:0000034">
    <property type="term" value="F:adenine deaminase activity"/>
    <property type="evidence" value="ECO:0007669"/>
    <property type="project" value="TreeGrafter"/>
</dbReference>
<dbReference type="HOGENOM" id="CLU_039228_7_1_4"/>
<evidence type="ECO:0000313" key="7">
    <source>
        <dbReference type="EMBL" id="EPD99417.1"/>
    </source>
</evidence>
<dbReference type="GO" id="GO:0006146">
    <property type="term" value="P:adenine catabolic process"/>
    <property type="evidence" value="ECO:0007669"/>
    <property type="project" value="TreeGrafter"/>
</dbReference>
<keyword evidence="5" id="KW-0862">Zinc</keyword>
<dbReference type="InterPro" id="IPR001365">
    <property type="entry name" value="A_deaminase_dom"/>
</dbReference>
<dbReference type="PATRIC" id="fig|1203554.3.peg.1123"/>
<dbReference type="Pfam" id="PF00962">
    <property type="entry name" value="A_deaminase"/>
    <property type="match status" value="1"/>
</dbReference>
<dbReference type="STRING" id="1203554.HMPREF1476_01096"/>
<keyword evidence="8" id="KW-1185">Reference proteome</keyword>
<dbReference type="GO" id="GO:0005829">
    <property type="term" value="C:cytosol"/>
    <property type="evidence" value="ECO:0007669"/>
    <property type="project" value="TreeGrafter"/>
</dbReference>
<dbReference type="PANTHER" id="PTHR43114">
    <property type="entry name" value="ADENINE DEAMINASE"/>
    <property type="match status" value="1"/>
</dbReference>
<keyword evidence="4" id="KW-0378">Hydrolase</keyword>
<evidence type="ECO:0000313" key="8">
    <source>
        <dbReference type="Proteomes" id="UP000014400"/>
    </source>
</evidence>
<evidence type="ECO:0000256" key="4">
    <source>
        <dbReference type="ARBA" id="ARBA00022801"/>
    </source>
</evidence>
<evidence type="ECO:0000256" key="3">
    <source>
        <dbReference type="ARBA" id="ARBA00022723"/>
    </source>
</evidence>
<evidence type="ECO:0000256" key="5">
    <source>
        <dbReference type="ARBA" id="ARBA00022833"/>
    </source>
</evidence>
<dbReference type="InterPro" id="IPR032466">
    <property type="entry name" value="Metal_Hydrolase"/>
</dbReference>
<evidence type="ECO:0000256" key="1">
    <source>
        <dbReference type="ARBA" id="ARBA00001947"/>
    </source>
</evidence>
<dbReference type="RefSeq" id="WP_005431263.1">
    <property type="nucleotide sequence ID" value="NZ_KE150480.1"/>
</dbReference>
<dbReference type="Gene3D" id="3.20.20.140">
    <property type="entry name" value="Metal-dependent hydrolases"/>
    <property type="match status" value="1"/>
</dbReference>
<dbReference type="SUPFAM" id="SSF51556">
    <property type="entry name" value="Metallo-dependent hydrolases"/>
    <property type="match status" value="1"/>
</dbReference>
<dbReference type="GeneID" id="64061093"/>
<keyword evidence="3" id="KW-0479">Metal-binding</keyword>
<dbReference type="PANTHER" id="PTHR43114:SF6">
    <property type="entry name" value="ADENINE DEAMINASE"/>
    <property type="match status" value="1"/>
</dbReference>
<dbReference type="EMBL" id="ATCF01000016">
    <property type="protein sequence ID" value="EPD99417.1"/>
    <property type="molecule type" value="Genomic_DNA"/>
</dbReference>
<proteinExistence type="inferred from homology"/>
<name>S3BZC7_9BURK</name>
<organism evidence="7 8">
    <name type="scientific">Sutterella wadsworthensis HGA0223</name>
    <dbReference type="NCBI Taxonomy" id="1203554"/>
    <lineage>
        <taxon>Bacteria</taxon>
        <taxon>Pseudomonadati</taxon>
        <taxon>Pseudomonadota</taxon>
        <taxon>Betaproteobacteria</taxon>
        <taxon>Burkholderiales</taxon>
        <taxon>Sutterellaceae</taxon>
        <taxon>Sutterella</taxon>
    </lineage>
</organism>
<reference evidence="7 8" key="1">
    <citation type="submission" date="2013-04" db="EMBL/GenBank/DDBJ databases">
        <title>The Genome Sequence of Sutterella wadsworthensis HGA0223.</title>
        <authorList>
            <consortium name="The Broad Institute Genomics Platform"/>
            <person name="Earl A."/>
            <person name="Ward D."/>
            <person name="Feldgarden M."/>
            <person name="Gevers D."/>
            <person name="Schmidt T.M."/>
            <person name="Dover J."/>
            <person name="Dai D."/>
            <person name="Walker B."/>
            <person name="Young S."/>
            <person name="Zeng Q."/>
            <person name="Gargeya S."/>
            <person name="Fitzgerald M."/>
            <person name="Haas B."/>
            <person name="Abouelleil A."/>
            <person name="Allen A.W."/>
            <person name="Alvarado L."/>
            <person name="Arachchi H.M."/>
            <person name="Berlin A.M."/>
            <person name="Chapman S.B."/>
            <person name="Gainer-Dewar J."/>
            <person name="Goldberg J."/>
            <person name="Griggs A."/>
            <person name="Gujja S."/>
            <person name="Hansen M."/>
            <person name="Howarth C."/>
            <person name="Imamovic A."/>
            <person name="Ireland A."/>
            <person name="Larimer J."/>
            <person name="McCowan C."/>
            <person name="Murphy C."/>
            <person name="Pearson M."/>
            <person name="Poon T.W."/>
            <person name="Priest M."/>
            <person name="Roberts A."/>
            <person name="Saif S."/>
            <person name="Shea T."/>
            <person name="Sisk P."/>
            <person name="Sykes S."/>
            <person name="Wortman J."/>
            <person name="Nusbaum C."/>
            <person name="Birren B."/>
        </authorList>
    </citation>
    <scope>NUCLEOTIDE SEQUENCE [LARGE SCALE GENOMIC DNA]</scope>
    <source>
        <strain evidence="7 8">HGA0223</strain>
    </source>
</reference>
<dbReference type="GO" id="GO:0043103">
    <property type="term" value="P:hypoxanthine salvage"/>
    <property type="evidence" value="ECO:0007669"/>
    <property type="project" value="TreeGrafter"/>
</dbReference>